<dbReference type="EMBL" id="QKKF02019405">
    <property type="protein sequence ID" value="RZF40128.1"/>
    <property type="molecule type" value="Genomic_DNA"/>
</dbReference>
<name>A0A482X3M0_LAOST</name>
<protein>
    <submittedName>
        <fullName evidence="1">Uncharacterized protein</fullName>
    </submittedName>
</protein>
<proteinExistence type="predicted"/>
<dbReference type="Gene3D" id="3.40.1000.30">
    <property type="match status" value="1"/>
</dbReference>
<gene>
    <name evidence="1" type="ORF">LSTR_LSTR014411</name>
</gene>
<sequence>MANQNKLFTVLESDGRTVPKTLELIIKNIEEHVENVTENHLLIGVMYTLMLECGYYLSSRDAVAISDDDSSNCSHDKVSYLPKIYLLHDWLK</sequence>
<dbReference type="SMR" id="A0A482X3M0"/>
<dbReference type="AlphaFoldDB" id="A0A482X3M0"/>
<comment type="caution">
    <text evidence="1">The sequence shown here is derived from an EMBL/GenBank/DDBJ whole genome shotgun (WGS) entry which is preliminary data.</text>
</comment>
<dbReference type="Proteomes" id="UP000291343">
    <property type="component" value="Unassembled WGS sequence"/>
</dbReference>
<dbReference type="OrthoDB" id="101791at2759"/>
<dbReference type="InParanoid" id="A0A482X3M0"/>
<keyword evidence="2" id="KW-1185">Reference proteome</keyword>
<evidence type="ECO:0000313" key="2">
    <source>
        <dbReference type="Proteomes" id="UP000291343"/>
    </source>
</evidence>
<evidence type="ECO:0000313" key="1">
    <source>
        <dbReference type="EMBL" id="RZF40128.1"/>
    </source>
</evidence>
<organism evidence="1 2">
    <name type="scientific">Laodelphax striatellus</name>
    <name type="common">Small brown planthopper</name>
    <name type="synonym">Delphax striatella</name>
    <dbReference type="NCBI Taxonomy" id="195883"/>
    <lineage>
        <taxon>Eukaryota</taxon>
        <taxon>Metazoa</taxon>
        <taxon>Ecdysozoa</taxon>
        <taxon>Arthropoda</taxon>
        <taxon>Hexapoda</taxon>
        <taxon>Insecta</taxon>
        <taxon>Pterygota</taxon>
        <taxon>Neoptera</taxon>
        <taxon>Paraneoptera</taxon>
        <taxon>Hemiptera</taxon>
        <taxon>Auchenorrhyncha</taxon>
        <taxon>Fulgoroidea</taxon>
        <taxon>Delphacidae</taxon>
        <taxon>Criomorphinae</taxon>
        <taxon>Laodelphax</taxon>
    </lineage>
</organism>
<reference evidence="1 2" key="1">
    <citation type="journal article" date="2017" name="Gigascience">
        <title>Genome sequence of the small brown planthopper, Laodelphax striatellus.</title>
        <authorList>
            <person name="Zhu J."/>
            <person name="Jiang F."/>
            <person name="Wang X."/>
            <person name="Yang P."/>
            <person name="Bao Y."/>
            <person name="Zhao W."/>
            <person name="Wang W."/>
            <person name="Lu H."/>
            <person name="Wang Q."/>
            <person name="Cui N."/>
            <person name="Li J."/>
            <person name="Chen X."/>
            <person name="Luo L."/>
            <person name="Yu J."/>
            <person name="Kang L."/>
            <person name="Cui F."/>
        </authorList>
    </citation>
    <scope>NUCLEOTIDE SEQUENCE [LARGE SCALE GENOMIC DNA]</scope>
    <source>
        <strain evidence="1">Lst14</strain>
    </source>
</reference>
<accession>A0A482X3M0</accession>